<dbReference type="EMBL" id="SGPK01000196">
    <property type="protein sequence ID" value="THH06428.1"/>
    <property type="molecule type" value="Genomic_DNA"/>
</dbReference>
<evidence type="ECO:0000313" key="2">
    <source>
        <dbReference type="EMBL" id="THH06428.1"/>
    </source>
</evidence>
<accession>A0A4S4L6L3</accession>
<name>A0A4S4L6L3_9AGAM</name>
<proteinExistence type="predicted"/>
<feature type="compositionally biased region" description="Acidic residues" evidence="1">
    <location>
        <begin position="349"/>
        <end position="370"/>
    </location>
</feature>
<dbReference type="CDD" id="cd24142">
    <property type="entry name" value="ACL4-like"/>
    <property type="match status" value="1"/>
</dbReference>
<dbReference type="SUPFAM" id="SSF48452">
    <property type="entry name" value="TPR-like"/>
    <property type="match status" value="1"/>
</dbReference>
<dbReference type="InterPro" id="IPR011990">
    <property type="entry name" value="TPR-like_helical_dom_sf"/>
</dbReference>
<sequence>MGRTRVKSKKAAELSISEKELPSLESLFEKAQSFVTRCDYELAQKFAVRILERAPSHVAAKELLGVTQLEMGELDDARQTFQSLLPPAQDAPNPPPPSAHLYLAQLCEDDPYLALKHYEAAVGILHGQLKGKERALGEDPGESEVDVRKNLVRVLVAMVEIWMAPTYDLCFDPKAEETCEALLKTAFETDPDNVEALICLSSFRLSQQRPEEAKGAATKAWAAWKDAEEDDSKLPPIQTRIELTKRFIELSDYPPALLVLQSIMASDDQDVEAWYLEGWCFFLMAEQAKETGMKIEDLSWEELAKDSRDCLDNCRLLHTAQQHPDERLLEHTAELIIQLDSMGIRPSADDEEGEGGWEDLDESDEDVEMS</sequence>
<dbReference type="OrthoDB" id="1914839at2759"/>
<keyword evidence="3" id="KW-1185">Reference proteome</keyword>
<protein>
    <submittedName>
        <fullName evidence="2">Uncharacterized protein</fullName>
    </submittedName>
</protein>
<dbReference type="Pfam" id="PF14559">
    <property type="entry name" value="TPR_19"/>
    <property type="match status" value="1"/>
</dbReference>
<gene>
    <name evidence="2" type="ORF">EW145_g4093</name>
</gene>
<reference evidence="2 3" key="1">
    <citation type="submission" date="2019-02" db="EMBL/GenBank/DDBJ databases">
        <title>Genome sequencing of the rare red list fungi Phellinidium pouzarii.</title>
        <authorList>
            <person name="Buettner E."/>
            <person name="Kellner H."/>
        </authorList>
    </citation>
    <scope>NUCLEOTIDE SEQUENCE [LARGE SCALE GENOMIC DNA]</scope>
    <source>
        <strain evidence="2 3">DSM 108285</strain>
    </source>
</reference>
<dbReference type="AlphaFoldDB" id="A0A4S4L6L3"/>
<comment type="caution">
    <text evidence="2">The sequence shown here is derived from an EMBL/GenBank/DDBJ whole genome shotgun (WGS) entry which is preliminary data.</text>
</comment>
<feature type="region of interest" description="Disordered" evidence="1">
    <location>
        <begin position="342"/>
        <end position="370"/>
    </location>
</feature>
<evidence type="ECO:0000313" key="3">
    <source>
        <dbReference type="Proteomes" id="UP000308199"/>
    </source>
</evidence>
<organism evidence="2 3">
    <name type="scientific">Phellinidium pouzarii</name>
    <dbReference type="NCBI Taxonomy" id="167371"/>
    <lineage>
        <taxon>Eukaryota</taxon>
        <taxon>Fungi</taxon>
        <taxon>Dikarya</taxon>
        <taxon>Basidiomycota</taxon>
        <taxon>Agaricomycotina</taxon>
        <taxon>Agaricomycetes</taxon>
        <taxon>Hymenochaetales</taxon>
        <taxon>Hymenochaetaceae</taxon>
        <taxon>Phellinidium</taxon>
    </lineage>
</organism>
<dbReference type="Gene3D" id="1.25.40.10">
    <property type="entry name" value="Tetratricopeptide repeat domain"/>
    <property type="match status" value="1"/>
</dbReference>
<evidence type="ECO:0000256" key="1">
    <source>
        <dbReference type="SAM" id="MobiDB-lite"/>
    </source>
</evidence>
<dbReference type="Proteomes" id="UP000308199">
    <property type="component" value="Unassembled WGS sequence"/>
</dbReference>